<comment type="caution">
    <text evidence="4">The sequence shown here is derived from an EMBL/GenBank/DDBJ whole genome shotgun (WGS) entry which is preliminary data.</text>
</comment>
<dbReference type="PROSITE" id="PS51421">
    <property type="entry name" value="RAS"/>
    <property type="match status" value="1"/>
</dbReference>
<feature type="region of interest" description="Disordered" evidence="3">
    <location>
        <begin position="1"/>
        <end position="63"/>
    </location>
</feature>
<proteinExistence type="predicted"/>
<evidence type="ECO:0000256" key="3">
    <source>
        <dbReference type="SAM" id="MobiDB-lite"/>
    </source>
</evidence>
<dbReference type="SMART" id="SM00173">
    <property type="entry name" value="RAS"/>
    <property type="match status" value="1"/>
</dbReference>
<evidence type="ECO:0000313" key="4">
    <source>
        <dbReference type="EMBL" id="TKW49245.1"/>
    </source>
</evidence>
<dbReference type="InterPro" id="IPR001806">
    <property type="entry name" value="Small_GTPase"/>
</dbReference>
<feature type="compositionally biased region" description="Low complexity" evidence="3">
    <location>
        <begin position="188"/>
        <end position="209"/>
    </location>
</feature>
<protein>
    <submittedName>
        <fullName evidence="4">GTP-binding protein rhoC</fullName>
    </submittedName>
</protein>
<dbReference type="AlphaFoldDB" id="A0A4U6X277"/>
<dbReference type="GO" id="GO:0007264">
    <property type="term" value="P:small GTPase-mediated signal transduction"/>
    <property type="evidence" value="ECO:0007669"/>
    <property type="project" value="InterPro"/>
</dbReference>
<keyword evidence="5" id="KW-1185">Reference proteome</keyword>
<name>A0A4U6X277_9PEZI</name>
<feature type="compositionally biased region" description="Polar residues" evidence="3">
    <location>
        <begin position="1"/>
        <end position="20"/>
    </location>
</feature>
<dbReference type="InterPro" id="IPR003578">
    <property type="entry name" value="Small_GTPase_Rho"/>
</dbReference>
<feature type="region of interest" description="Disordered" evidence="3">
    <location>
        <begin position="188"/>
        <end position="221"/>
    </location>
</feature>
<dbReference type="SUPFAM" id="SSF52540">
    <property type="entry name" value="P-loop containing nucleoside triphosphate hydrolases"/>
    <property type="match status" value="1"/>
</dbReference>
<feature type="compositionally biased region" description="Basic residues" evidence="3">
    <location>
        <begin position="210"/>
        <end position="221"/>
    </location>
</feature>
<dbReference type="GO" id="GO:0003924">
    <property type="term" value="F:GTPase activity"/>
    <property type="evidence" value="ECO:0007669"/>
    <property type="project" value="InterPro"/>
</dbReference>
<dbReference type="PANTHER" id="PTHR24072">
    <property type="entry name" value="RHO FAMILY GTPASE"/>
    <property type="match status" value="1"/>
</dbReference>
<evidence type="ECO:0000256" key="1">
    <source>
        <dbReference type="ARBA" id="ARBA00022741"/>
    </source>
</evidence>
<organism evidence="4 5">
    <name type="scientific">Colletotrichum tanaceti</name>
    <dbReference type="NCBI Taxonomy" id="1306861"/>
    <lineage>
        <taxon>Eukaryota</taxon>
        <taxon>Fungi</taxon>
        <taxon>Dikarya</taxon>
        <taxon>Ascomycota</taxon>
        <taxon>Pezizomycotina</taxon>
        <taxon>Sordariomycetes</taxon>
        <taxon>Hypocreomycetidae</taxon>
        <taxon>Glomerellales</taxon>
        <taxon>Glomerellaceae</taxon>
        <taxon>Colletotrichum</taxon>
        <taxon>Colletotrichum destructivum species complex</taxon>
    </lineage>
</organism>
<evidence type="ECO:0000256" key="2">
    <source>
        <dbReference type="ARBA" id="ARBA00023134"/>
    </source>
</evidence>
<keyword evidence="2" id="KW-0342">GTP-binding</keyword>
<reference evidence="4 5" key="1">
    <citation type="journal article" date="2019" name="PLoS ONE">
        <title>Comparative genome analysis indicates high evolutionary potential of pathogenicity genes in Colletotrichum tanaceti.</title>
        <authorList>
            <person name="Lelwala R.V."/>
            <person name="Korhonen P.K."/>
            <person name="Young N.D."/>
            <person name="Scott J.B."/>
            <person name="Ades P.A."/>
            <person name="Gasser R.B."/>
            <person name="Taylor P.W.J."/>
        </authorList>
    </citation>
    <scope>NUCLEOTIDE SEQUENCE [LARGE SCALE GENOMIC DNA]</scope>
    <source>
        <strain evidence="4">BRIP57314</strain>
    </source>
</reference>
<feature type="compositionally biased region" description="Low complexity" evidence="3">
    <location>
        <begin position="42"/>
        <end position="54"/>
    </location>
</feature>
<sequence length="221" mass="23972">MASSYQYRNSYHNSSSQNISEKYDEGLGRPATSRRNTRLRSSDGTVSTTMSSSTGRESAATHVTEGPAYSKKIVVVGDGGCGKTCLLISYSQGYFPEWYPEVLHFCPYTPLVLVGLKSDLRFKKTCIDMLKTQGLTPVTQEQGRSVARKMGAQYVECSSKEMTGVDEIFEQAILTVVANDRKNMEAQAAVSSSTSGGPPGSSAGIPSVALKKKKKRNCKIL</sequence>
<dbReference type="Pfam" id="PF00071">
    <property type="entry name" value="Ras"/>
    <property type="match status" value="1"/>
</dbReference>
<evidence type="ECO:0000313" key="5">
    <source>
        <dbReference type="Proteomes" id="UP000310108"/>
    </source>
</evidence>
<dbReference type="GO" id="GO:0005525">
    <property type="term" value="F:GTP binding"/>
    <property type="evidence" value="ECO:0007669"/>
    <property type="project" value="UniProtKB-KW"/>
</dbReference>
<accession>A0A4U6X277</accession>
<dbReference type="STRING" id="1306861.A0A4U6X277"/>
<dbReference type="Proteomes" id="UP000310108">
    <property type="component" value="Unassembled WGS sequence"/>
</dbReference>
<gene>
    <name evidence="4" type="primary">rhoC</name>
    <name evidence="4" type="ORF">CTA1_9874</name>
</gene>
<dbReference type="InterPro" id="IPR027417">
    <property type="entry name" value="P-loop_NTPase"/>
</dbReference>
<dbReference type="EMBL" id="PJEX01000585">
    <property type="protein sequence ID" value="TKW49245.1"/>
    <property type="molecule type" value="Genomic_DNA"/>
</dbReference>
<dbReference type="SMART" id="SM00174">
    <property type="entry name" value="RHO"/>
    <property type="match status" value="1"/>
</dbReference>
<dbReference type="SMART" id="SM00175">
    <property type="entry name" value="RAB"/>
    <property type="match status" value="1"/>
</dbReference>
<keyword evidence="1" id="KW-0547">Nucleotide-binding</keyword>
<dbReference type="Gene3D" id="3.40.50.300">
    <property type="entry name" value="P-loop containing nucleotide triphosphate hydrolases"/>
    <property type="match status" value="2"/>
</dbReference>